<dbReference type="PROSITE" id="PS51257">
    <property type="entry name" value="PROKAR_LIPOPROTEIN"/>
    <property type="match status" value="1"/>
</dbReference>
<evidence type="ECO:0000313" key="3">
    <source>
        <dbReference type="EMBL" id="JAS17194.1"/>
    </source>
</evidence>
<name>A0A1B6CUU7_9HEMI</name>
<feature type="compositionally biased region" description="Polar residues" evidence="1">
    <location>
        <begin position="55"/>
        <end position="101"/>
    </location>
</feature>
<proteinExistence type="predicted"/>
<feature type="chain" id="PRO_5008580689" evidence="2">
    <location>
        <begin position="22"/>
        <end position="101"/>
    </location>
</feature>
<keyword evidence="2" id="KW-0732">Signal</keyword>
<protein>
    <submittedName>
        <fullName evidence="3">Uncharacterized protein</fullName>
    </submittedName>
</protein>
<gene>
    <name evidence="3" type="ORF">g.45590</name>
</gene>
<evidence type="ECO:0000256" key="1">
    <source>
        <dbReference type="SAM" id="MobiDB-lite"/>
    </source>
</evidence>
<feature type="region of interest" description="Disordered" evidence="1">
    <location>
        <begin position="51"/>
        <end position="101"/>
    </location>
</feature>
<dbReference type="AlphaFoldDB" id="A0A1B6CUU7"/>
<accession>A0A1B6CUU7</accession>
<organism evidence="3">
    <name type="scientific">Clastoptera arizonana</name>
    <name type="common">Arizona spittle bug</name>
    <dbReference type="NCBI Taxonomy" id="38151"/>
    <lineage>
        <taxon>Eukaryota</taxon>
        <taxon>Metazoa</taxon>
        <taxon>Ecdysozoa</taxon>
        <taxon>Arthropoda</taxon>
        <taxon>Hexapoda</taxon>
        <taxon>Insecta</taxon>
        <taxon>Pterygota</taxon>
        <taxon>Neoptera</taxon>
        <taxon>Paraneoptera</taxon>
        <taxon>Hemiptera</taxon>
        <taxon>Auchenorrhyncha</taxon>
        <taxon>Cercopoidea</taxon>
        <taxon>Clastopteridae</taxon>
        <taxon>Clastoptera</taxon>
    </lineage>
</organism>
<dbReference type="EMBL" id="GEDC01020104">
    <property type="protein sequence ID" value="JAS17194.1"/>
    <property type="molecule type" value="Transcribed_RNA"/>
</dbReference>
<evidence type="ECO:0000256" key="2">
    <source>
        <dbReference type="SAM" id="SignalP"/>
    </source>
</evidence>
<feature type="signal peptide" evidence="2">
    <location>
        <begin position="1"/>
        <end position="21"/>
    </location>
</feature>
<sequence length="101" mass="11293">MSWSKMTTILFLINLLTFCSCSPGISVVNDYLRQKLASKDNPMQVENKDIFTKTRPISDSNINDDQFVTNREQSVNSTQGGDKIITTTHSTNSTQISDVSE</sequence>
<feature type="non-terminal residue" evidence="3">
    <location>
        <position position="101"/>
    </location>
</feature>
<reference evidence="3" key="1">
    <citation type="submission" date="2015-12" db="EMBL/GenBank/DDBJ databases">
        <title>De novo transcriptome assembly of four potential Pierce s Disease insect vectors from Arizona vineyards.</title>
        <authorList>
            <person name="Tassone E.E."/>
        </authorList>
    </citation>
    <scope>NUCLEOTIDE SEQUENCE</scope>
</reference>